<dbReference type="AlphaFoldDB" id="A0A2R6X8A8"/>
<dbReference type="PANTHER" id="PTHR18962:SF0">
    <property type="entry name" value="COILED-COIL DOMAIN-CONTAINING PROTEIN 39"/>
    <property type="match status" value="1"/>
</dbReference>
<organism evidence="4 5">
    <name type="scientific">Marchantia polymorpha</name>
    <name type="common">Common liverwort</name>
    <name type="synonym">Marchantia aquatica</name>
    <dbReference type="NCBI Taxonomy" id="3197"/>
    <lineage>
        <taxon>Eukaryota</taxon>
        <taxon>Viridiplantae</taxon>
        <taxon>Streptophyta</taxon>
        <taxon>Embryophyta</taxon>
        <taxon>Marchantiophyta</taxon>
        <taxon>Marchantiopsida</taxon>
        <taxon>Marchantiidae</taxon>
        <taxon>Marchantiales</taxon>
        <taxon>Marchantiaceae</taxon>
        <taxon>Marchantia</taxon>
    </lineage>
</organism>
<gene>
    <name evidence="4" type="ORF">MARPO_0030s0065</name>
</gene>
<feature type="region of interest" description="Disordered" evidence="3">
    <location>
        <begin position="1"/>
        <end position="110"/>
    </location>
</feature>
<evidence type="ECO:0000256" key="3">
    <source>
        <dbReference type="SAM" id="MobiDB-lite"/>
    </source>
</evidence>
<evidence type="ECO:0000313" key="5">
    <source>
        <dbReference type="Proteomes" id="UP000244005"/>
    </source>
</evidence>
<proteinExistence type="predicted"/>
<dbReference type="Pfam" id="PF24161">
    <property type="entry name" value="CCDC39"/>
    <property type="match status" value="1"/>
</dbReference>
<feature type="coiled-coil region" evidence="2">
    <location>
        <begin position="575"/>
        <end position="658"/>
    </location>
</feature>
<name>A0A2R6X8A8_MARPO</name>
<dbReference type="GO" id="GO:0005930">
    <property type="term" value="C:axoneme"/>
    <property type="evidence" value="ECO:0000318"/>
    <property type="project" value="GO_Central"/>
</dbReference>
<feature type="compositionally biased region" description="Basic and acidic residues" evidence="3">
    <location>
        <begin position="31"/>
        <end position="40"/>
    </location>
</feature>
<sequence length="1161" mass="132876">MASSEGDTSLSFSEEDTGDSPKHPTPVQRSGEADSEKSTMEKGGSPHAQETSSDAVSLADEFLGQSDFAEFLRESGSPPRSHAGDQSEDSLPGYLRGSGSPAGSDPRERVKAIATMSGAKLEEIEVSSVGDGDSSLQDAYYQHPEESLDRIAGEDDFARFLRTGIGEQTESDFSIFLKQGGGYNLGPSESASLEAESEQYPSRDEGLQSTRQEVYRESPDDYDWSGNAEAKDDESEKSDEKEKAVKELLLLKAINSKYLPAFANEENIILHDTVLEAEIALKRAEEAVEEQDDRAAIMEEHMKRVQQEIVFSQSRHEAKRREIATEEHLFKMSSFETGRLKAEMVKMAKEAEEIANRLRQFRTSIFQANEKMDQFRLLMHWNQEELEQWAQAAKQKDEDNIAMEKYTKSDDVRIYELQQEEVKAATELSNLQQALDAEVTETQSYQIQLDKTAILFRELHLQRQKVIRMWETTVEAIHARDESIHQVAEEFAENKLRVQRKKHQLDALQKALFKEMDTNKDLERMILDAEHEVVKERTLCYKEIDSSKGAEEMNELMKMNHLRAQAELAVQIAMKKHAEEDVEVKKKKVVIAKERHERALKKVEEENDHLDTLEKRSQELGKLLTREENKVKEAKREVADLQDQLFKSTEELHALREAEKETLHEITGGKSQIKHLSHNITHLELNMTRQEEVLYTLEFQIQSLERKVARASGERSDLEEQETTKKIKDLEKELDDKKHEEALVDSQLKRTKEELRATVRKNEEAKKKLADITQKNSELSLECDTGLIEVKASQRDKEEKMLDHDLLQMEVNRLSDILNMKAEGVLTMESIKQKLIFCMEDHKREINARREKTKAQLKIIHDELHNLMMQRKKLILQIDKLQKKYQTLISRVKMEDGTVRSANYYVIKAAQDRQMLENEVPKLEEEVQKVKQDVRLLEKATDEIKESNNALRCSLNTPRSIELAYEQKILKQAYQQAKERTRFKQREEAALLEELHEAERSLENSEKERITVDETIRELEKKVETARKEAADQAAKFKRATTQLQKLARDVRDRFDGSELIRIEQEMQLVEARETVKDVLYKLKAMAVENADAAEVIEAKVRDAGLKLPTGVCSARSSRSSSSSGSSSASSSSRSSQRGPPSAKRPLAQSILTMDLGLDDL</sequence>
<feature type="region of interest" description="Disordered" evidence="3">
    <location>
        <begin position="122"/>
        <end position="148"/>
    </location>
</feature>
<reference evidence="5" key="1">
    <citation type="journal article" date="2017" name="Cell">
        <title>Insights into land plant evolution garnered from the Marchantia polymorpha genome.</title>
        <authorList>
            <person name="Bowman J.L."/>
            <person name="Kohchi T."/>
            <person name="Yamato K.T."/>
            <person name="Jenkins J."/>
            <person name="Shu S."/>
            <person name="Ishizaki K."/>
            <person name="Yamaoka S."/>
            <person name="Nishihama R."/>
            <person name="Nakamura Y."/>
            <person name="Berger F."/>
            <person name="Adam C."/>
            <person name="Aki S.S."/>
            <person name="Althoff F."/>
            <person name="Araki T."/>
            <person name="Arteaga-Vazquez M.A."/>
            <person name="Balasubrmanian S."/>
            <person name="Barry K."/>
            <person name="Bauer D."/>
            <person name="Boehm C.R."/>
            <person name="Briginshaw L."/>
            <person name="Caballero-Perez J."/>
            <person name="Catarino B."/>
            <person name="Chen F."/>
            <person name="Chiyoda S."/>
            <person name="Chovatia M."/>
            <person name="Davies K.M."/>
            <person name="Delmans M."/>
            <person name="Demura T."/>
            <person name="Dierschke T."/>
            <person name="Dolan L."/>
            <person name="Dorantes-Acosta A.E."/>
            <person name="Eklund D.M."/>
            <person name="Florent S.N."/>
            <person name="Flores-Sandoval E."/>
            <person name="Fujiyama A."/>
            <person name="Fukuzawa H."/>
            <person name="Galik B."/>
            <person name="Grimanelli D."/>
            <person name="Grimwood J."/>
            <person name="Grossniklaus U."/>
            <person name="Hamada T."/>
            <person name="Haseloff J."/>
            <person name="Hetherington A.J."/>
            <person name="Higo A."/>
            <person name="Hirakawa Y."/>
            <person name="Hundley H.N."/>
            <person name="Ikeda Y."/>
            <person name="Inoue K."/>
            <person name="Inoue S.I."/>
            <person name="Ishida S."/>
            <person name="Jia Q."/>
            <person name="Kakita M."/>
            <person name="Kanazawa T."/>
            <person name="Kawai Y."/>
            <person name="Kawashima T."/>
            <person name="Kennedy M."/>
            <person name="Kinose K."/>
            <person name="Kinoshita T."/>
            <person name="Kohara Y."/>
            <person name="Koide E."/>
            <person name="Komatsu K."/>
            <person name="Kopischke S."/>
            <person name="Kubo M."/>
            <person name="Kyozuka J."/>
            <person name="Lagercrantz U."/>
            <person name="Lin S.S."/>
            <person name="Lindquist E."/>
            <person name="Lipzen A.M."/>
            <person name="Lu C.W."/>
            <person name="De Luna E."/>
            <person name="Martienssen R.A."/>
            <person name="Minamino N."/>
            <person name="Mizutani M."/>
            <person name="Mizutani M."/>
            <person name="Mochizuki N."/>
            <person name="Monte I."/>
            <person name="Mosher R."/>
            <person name="Nagasaki H."/>
            <person name="Nakagami H."/>
            <person name="Naramoto S."/>
            <person name="Nishitani K."/>
            <person name="Ohtani M."/>
            <person name="Okamoto T."/>
            <person name="Okumura M."/>
            <person name="Phillips J."/>
            <person name="Pollak B."/>
            <person name="Reinders A."/>
            <person name="Rovekamp M."/>
            <person name="Sano R."/>
            <person name="Sawa S."/>
            <person name="Schmid M.W."/>
            <person name="Shirakawa M."/>
            <person name="Solano R."/>
            <person name="Spunde A."/>
            <person name="Suetsugu N."/>
            <person name="Sugano S."/>
            <person name="Sugiyama A."/>
            <person name="Sun R."/>
            <person name="Suzuki Y."/>
            <person name="Takenaka M."/>
            <person name="Takezawa D."/>
            <person name="Tomogane H."/>
            <person name="Tsuzuki M."/>
            <person name="Ueda T."/>
            <person name="Umeda M."/>
            <person name="Ward J.M."/>
            <person name="Watanabe Y."/>
            <person name="Yazaki K."/>
            <person name="Yokoyama R."/>
            <person name="Yoshitake Y."/>
            <person name="Yotsui I."/>
            <person name="Zachgo S."/>
            <person name="Schmutz J."/>
        </authorList>
    </citation>
    <scope>NUCLEOTIDE SEQUENCE [LARGE SCALE GENOMIC DNA]</scope>
    <source>
        <strain evidence="5">Tak-1</strain>
    </source>
</reference>
<protein>
    <recommendedName>
        <fullName evidence="6">Coiled-coil domain-containing protein 39</fullName>
    </recommendedName>
</protein>
<feature type="compositionally biased region" description="Low complexity" evidence="3">
    <location>
        <begin position="1114"/>
        <end position="1142"/>
    </location>
</feature>
<dbReference type="InterPro" id="IPR033290">
    <property type="entry name" value="CCDC39"/>
</dbReference>
<evidence type="ECO:0000256" key="2">
    <source>
        <dbReference type="SAM" id="Coils"/>
    </source>
</evidence>
<keyword evidence="5" id="KW-1185">Reference proteome</keyword>
<feature type="region of interest" description="Disordered" evidence="3">
    <location>
        <begin position="187"/>
        <end position="240"/>
    </location>
</feature>
<evidence type="ECO:0000256" key="1">
    <source>
        <dbReference type="ARBA" id="ARBA00023054"/>
    </source>
</evidence>
<keyword evidence="1 2" id="KW-0175">Coiled coil</keyword>
<dbReference type="GO" id="GO:0060285">
    <property type="term" value="P:cilium-dependent cell motility"/>
    <property type="evidence" value="ECO:0000318"/>
    <property type="project" value="GO_Central"/>
</dbReference>
<dbReference type="PANTHER" id="PTHR18962">
    <property type="entry name" value="COILED-COIL DOMAIN-CONTAINING PROTEIN 39"/>
    <property type="match status" value="1"/>
</dbReference>
<feature type="coiled-coil region" evidence="2">
    <location>
        <begin position="864"/>
        <end position="957"/>
    </location>
</feature>
<evidence type="ECO:0008006" key="6">
    <source>
        <dbReference type="Google" id="ProtNLM"/>
    </source>
</evidence>
<evidence type="ECO:0000313" key="4">
    <source>
        <dbReference type="EMBL" id="PTQ42323.1"/>
    </source>
</evidence>
<dbReference type="GO" id="GO:0003341">
    <property type="term" value="P:cilium movement"/>
    <property type="evidence" value="ECO:0000318"/>
    <property type="project" value="GO_Central"/>
</dbReference>
<feature type="region of interest" description="Disordered" evidence="3">
    <location>
        <begin position="1110"/>
        <end position="1161"/>
    </location>
</feature>
<feature type="compositionally biased region" description="Polar residues" evidence="3">
    <location>
        <begin position="1"/>
        <end position="12"/>
    </location>
</feature>
<dbReference type="GO" id="GO:0036159">
    <property type="term" value="P:inner dynein arm assembly"/>
    <property type="evidence" value="ECO:0000318"/>
    <property type="project" value="GO_Central"/>
</dbReference>
<feature type="coiled-coil region" evidence="2">
    <location>
        <begin position="701"/>
        <end position="782"/>
    </location>
</feature>
<feature type="coiled-coil region" evidence="2">
    <location>
        <begin position="988"/>
        <end position="1036"/>
    </location>
</feature>
<dbReference type="OrthoDB" id="10259720at2759"/>
<accession>A0A2R6X8A8</accession>
<dbReference type="Proteomes" id="UP000244005">
    <property type="component" value="Unassembled WGS sequence"/>
</dbReference>
<feature type="coiled-coil region" evidence="2">
    <location>
        <begin position="274"/>
        <end position="308"/>
    </location>
</feature>
<dbReference type="Gramene" id="Mp8g17310.1">
    <property type="protein sequence ID" value="Mp8g17310.1.cds"/>
    <property type="gene ID" value="Mp8g17310"/>
</dbReference>
<dbReference type="EMBL" id="KZ772702">
    <property type="protein sequence ID" value="PTQ42323.1"/>
    <property type="molecule type" value="Genomic_DNA"/>
</dbReference>